<sequence>SKKRIIFRWWPRNLNGKPLGLFWKVHGKRAPNRIANWGATLYDFYRVDPSPGVNPGQVAETIRRVASGSLIAAAMREIGEDAAVDELEWADREPDPRELPVMDTQKLIEAHEPVSSPFHPSHYPAPWPFIPFANPDPPILLQKRLPFHLLPETLYVHDPYDLLSM</sequence>
<name>A0A0C3ANK9_9AGAM</name>
<protein>
    <submittedName>
        <fullName evidence="1">Uncharacterized protein</fullName>
    </submittedName>
</protein>
<keyword evidence="2" id="KW-1185">Reference proteome</keyword>
<dbReference type="EMBL" id="KN822017">
    <property type="protein sequence ID" value="KIM66562.1"/>
    <property type="molecule type" value="Genomic_DNA"/>
</dbReference>
<feature type="non-terminal residue" evidence="1">
    <location>
        <position position="165"/>
    </location>
</feature>
<dbReference type="OrthoDB" id="5327923at2759"/>
<organism evidence="1 2">
    <name type="scientific">Scleroderma citrinum Foug A</name>
    <dbReference type="NCBI Taxonomy" id="1036808"/>
    <lineage>
        <taxon>Eukaryota</taxon>
        <taxon>Fungi</taxon>
        <taxon>Dikarya</taxon>
        <taxon>Basidiomycota</taxon>
        <taxon>Agaricomycotina</taxon>
        <taxon>Agaricomycetes</taxon>
        <taxon>Agaricomycetidae</taxon>
        <taxon>Boletales</taxon>
        <taxon>Sclerodermatineae</taxon>
        <taxon>Sclerodermataceae</taxon>
        <taxon>Scleroderma</taxon>
    </lineage>
</organism>
<feature type="non-terminal residue" evidence="1">
    <location>
        <position position="1"/>
    </location>
</feature>
<dbReference type="InParanoid" id="A0A0C3ANK9"/>
<reference evidence="1 2" key="1">
    <citation type="submission" date="2014-04" db="EMBL/GenBank/DDBJ databases">
        <authorList>
            <consortium name="DOE Joint Genome Institute"/>
            <person name="Kuo A."/>
            <person name="Kohler A."/>
            <person name="Nagy L.G."/>
            <person name="Floudas D."/>
            <person name="Copeland A."/>
            <person name="Barry K.W."/>
            <person name="Cichocki N."/>
            <person name="Veneault-Fourrey C."/>
            <person name="LaButti K."/>
            <person name="Lindquist E.A."/>
            <person name="Lipzen A."/>
            <person name="Lundell T."/>
            <person name="Morin E."/>
            <person name="Murat C."/>
            <person name="Sun H."/>
            <person name="Tunlid A."/>
            <person name="Henrissat B."/>
            <person name="Grigoriev I.V."/>
            <person name="Hibbett D.S."/>
            <person name="Martin F."/>
            <person name="Nordberg H.P."/>
            <person name="Cantor M.N."/>
            <person name="Hua S.X."/>
        </authorList>
    </citation>
    <scope>NUCLEOTIDE SEQUENCE [LARGE SCALE GENOMIC DNA]</scope>
    <source>
        <strain evidence="1 2">Foug A</strain>
    </source>
</reference>
<proteinExistence type="predicted"/>
<evidence type="ECO:0000313" key="2">
    <source>
        <dbReference type="Proteomes" id="UP000053989"/>
    </source>
</evidence>
<dbReference type="STRING" id="1036808.A0A0C3ANK9"/>
<evidence type="ECO:0000313" key="1">
    <source>
        <dbReference type="EMBL" id="KIM66562.1"/>
    </source>
</evidence>
<dbReference type="HOGENOM" id="CLU_1614872_0_0_1"/>
<gene>
    <name evidence="1" type="ORF">SCLCIDRAFT_61526</name>
</gene>
<accession>A0A0C3ANK9</accession>
<reference evidence="2" key="2">
    <citation type="submission" date="2015-01" db="EMBL/GenBank/DDBJ databases">
        <title>Evolutionary Origins and Diversification of the Mycorrhizal Mutualists.</title>
        <authorList>
            <consortium name="DOE Joint Genome Institute"/>
            <consortium name="Mycorrhizal Genomics Consortium"/>
            <person name="Kohler A."/>
            <person name="Kuo A."/>
            <person name="Nagy L.G."/>
            <person name="Floudas D."/>
            <person name="Copeland A."/>
            <person name="Barry K.W."/>
            <person name="Cichocki N."/>
            <person name="Veneault-Fourrey C."/>
            <person name="LaButti K."/>
            <person name="Lindquist E.A."/>
            <person name="Lipzen A."/>
            <person name="Lundell T."/>
            <person name="Morin E."/>
            <person name="Murat C."/>
            <person name="Riley R."/>
            <person name="Ohm R."/>
            <person name="Sun H."/>
            <person name="Tunlid A."/>
            <person name="Henrissat B."/>
            <person name="Grigoriev I.V."/>
            <person name="Hibbett D.S."/>
            <person name="Martin F."/>
        </authorList>
    </citation>
    <scope>NUCLEOTIDE SEQUENCE [LARGE SCALE GENOMIC DNA]</scope>
    <source>
        <strain evidence="2">Foug A</strain>
    </source>
</reference>
<dbReference type="AlphaFoldDB" id="A0A0C3ANK9"/>
<dbReference type="Proteomes" id="UP000053989">
    <property type="component" value="Unassembled WGS sequence"/>
</dbReference>